<comment type="caution">
    <text evidence="3">The sequence shown here is derived from an EMBL/GenBank/DDBJ whole genome shotgun (WGS) entry which is preliminary data.</text>
</comment>
<feature type="transmembrane region" description="Helical" evidence="2">
    <location>
        <begin position="37"/>
        <end position="54"/>
    </location>
</feature>
<evidence type="ECO:0000313" key="3">
    <source>
        <dbReference type="EMBL" id="NAS26727.1"/>
    </source>
</evidence>
<feature type="transmembrane region" description="Helical" evidence="2">
    <location>
        <begin position="177"/>
        <end position="200"/>
    </location>
</feature>
<keyword evidence="2" id="KW-0472">Membrane</keyword>
<name>A0A7C9J7G2_9ACTN</name>
<keyword evidence="4" id="KW-1185">Reference proteome</keyword>
<gene>
    <name evidence="3" type="ORF">GT755_34275</name>
</gene>
<feature type="transmembrane region" description="Helical" evidence="2">
    <location>
        <begin position="206"/>
        <end position="225"/>
    </location>
</feature>
<dbReference type="EMBL" id="WXEW01000011">
    <property type="protein sequence ID" value="NAS26727.1"/>
    <property type="molecule type" value="Genomic_DNA"/>
</dbReference>
<accession>A0A7C9J7G2</accession>
<evidence type="ECO:0000313" key="4">
    <source>
        <dbReference type="Proteomes" id="UP000479526"/>
    </source>
</evidence>
<evidence type="ECO:0000256" key="2">
    <source>
        <dbReference type="SAM" id="Phobius"/>
    </source>
</evidence>
<feature type="transmembrane region" description="Helical" evidence="2">
    <location>
        <begin position="237"/>
        <end position="258"/>
    </location>
</feature>
<evidence type="ECO:0000256" key="1">
    <source>
        <dbReference type="SAM" id="MobiDB-lite"/>
    </source>
</evidence>
<feature type="transmembrane region" description="Helical" evidence="2">
    <location>
        <begin position="66"/>
        <end position="85"/>
    </location>
</feature>
<reference evidence="3 4" key="1">
    <citation type="submission" date="2020-01" db="EMBL/GenBank/DDBJ databases">
        <title>Herbidospora sp. NEAU-GS84 nov., a novel actinomycete isolated from soil.</title>
        <authorList>
            <person name="Han L."/>
        </authorList>
    </citation>
    <scope>NUCLEOTIDE SEQUENCE [LARGE SCALE GENOMIC DNA]</scope>
    <source>
        <strain evidence="3 4">NEAU-GS84</strain>
    </source>
</reference>
<organism evidence="3 4">
    <name type="scientific">Herbidospora solisilvae</name>
    <dbReference type="NCBI Taxonomy" id="2696284"/>
    <lineage>
        <taxon>Bacteria</taxon>
        <taxon>Bacillati</taxon>
        <taxon>Actinomycetota</taxon>
        <taxon>Actinomycetes</taxon>
        <taxon>Streptosporangiales</taxon>
        <taxon>Streptosporangiaceae</taxon>
        <taxon>Herbidospora</taxon>
    </lineage>
</organism>
<dbReference type="Proteomes" id="UP000479526">
    <property type="component" value="Unassembled WGS sequence"/>
</dbReference>
<proteinExistence type="predicted"/>
<keyword evidence="2" id="KW-0812">Transmembrane</keyword>
<feature type="transmembrane region" description="Helical" evidence="2">
    <location>
        <begin position="119"/>
        <end position="137"/>
    </location>
</feature>
<keyword evidence="2" id="KW-1133">Transmembrane helix</keyword>
<protein>
    <submittedName>
        <fullName evidence="3">EamA family transporter</fullName>
    </submittedName>
</protein>
<dbReference type="AlphaFoldDB" id="A0A7C9J7G2"/>
<dbReference type="RefSeq" id="WP_161483688.1">
    <property type="nucleotide sequence ID" value="NZ_WXEW01000011.1"/>
</dbReference>
<dbReference type="InterPro" id="IPR037185">
    <property type="entry name" value="EmrE-like"/>
</dbReference>
<feature type="transmembrane region" description="Helical" evidence="2">
    <location>
        <begin position="143"/>
        <end position="165"/>
    </location>
</feature>
<feature type="region of interest" description="Disordered" evidence="1">
    <location>
        <begin position="296"/>
        <end position="329"/>
    </location>
</feature>
<sequence>MSRGTTVAAAAGAMFLVGTLAAVSDLIKDYPLYGGQTVRYAVAALIMFVIMKATSRPGAHLTVKDFGLLVALALTGLVLFNVCVVESTRGAGPALVGTMLATVPLVMAVVTTRRPRPRLVVAAGIVVAGALLATGFGGGGVDALLWALGAVACEVCFSLLALPLLPKLGAVGVTAWSVALAVPLLAVAGVIADGTAVLRVPTAPEALGFAYLASVVTCGAFFLWYTALPRLGPGRAGLFAGVIPVGAITTGTLIGLGLPSGADLAGAAIVVCGIVVGLLPDRPVRVRVVHVLADRPDQHEDQRAHEQGDAHDSHGDHSSTKHDSSRPRV</sequence>
<dbReference type="SUPFAM" id="SSF103481">
    <property type="entry name" value="Multidrug resistance efflux transporter EmrE"/>
    <property type="match status" value="1"/>
</dbReference>
<feature type="transmembrane region" description="Helical" evidence="2">
    <location>
        <begin position="91"/>
        <end position="112"/>
    </location>
</feature>
<feature type="transmembrane region" description="Helical" evidence="2">
    <location>
        <begin position="264"/>
        <end position="280"/>
    </location>
</feature>